<evidence type="ECO:0000256" key="3">
    <source>
        <dbReference type="ARBA" id="ARBA00022448"/>
    </source>
</evidence>
<dbReference type="GO" id="GO:0033214">
    <property type="term" value="P:siderophore-iron import into cell"/>
    <property type="evidence" value="ECO:0007669"/>
    <property type="project" value="TreeGrafter"/>
</dbReference>
<dbReference type="GO" id="GO:0005886">
    <property type="term" value="C:plasma membrane"/>
    <property type="evidence" value="ECO:0007669"/>
    <property type="project" value="UniProtKB-SubCell"/>
</dbReference>
<name>G5IGX4_9FIRM</name>
<dbReference type="Proteomes" id="UP000005384">
    <property type="component" value="Unassembled WGS sequence"/>
</dbReference>
<dbReference type="PANTHER" id="PTHR30472:SF19">
    <property type="entry name" value="PETROBACTIN IMPORT SYSTEM PERMEASE PROTEIN YCLO"/>
    <property type="match status" value="1"/>
</dbReference>
<keyword evidence="10" id="KW-1185">Reference proteome</keyword>
<comment type="similarity">
    <text evidence="2">Belongs to the binding-protein-dependent transport system permease family. FecCD subfamily.</text>
</comment>
<keyword evidence="6 8" id="KW-1133">Transmembrane helix</keyword>
<evidence type="ECO:0000256" key="1">
    <source>
        <dbReference type="ARBA" id="ARBA00004651"/>
    </source>
</evidence>
<dbReference type="SUPFAM" id="SSF81345">
    <property type="entry name" value="ABC transporter involved in vitamin B12 uptake, BtuC"/>
    <property type="match status" value="1"/>
</dbReference>
<dbReference type="RefSeq" id="WP_006780731.1">
    <property type="nucleotide sequence ID" value="NZ_CP040506.1"/>
</dbReference>
<keyword evidence="5 8" id="KW-0812">Transmembrane</keyword>
<gene>
    <name evidence="9" type="ORF">HMPREF9473_02752</name>
</gene>
<comment type="caution">
    <text evidence="9">The sequence shown here is derived from an EMBL/GenBank/DDBJ whole genome shotgun (WGS) entry which is preliminary data.</text>
</comment>
<feature type="transmembrane region" description="Helical" evidence="8">
    <location>
        <begin position="172"/>
        <end position="196"/>
    </location>
</feature>
<evidence type="ECO:0000256" key="7">
    <source>
        <dbReference type="ARBA" id="ARBA00023136"/>
    </source>
</evidence>
<dbReference type="OrthoDB" id="9796260at2"/>
<dbReference type="InterPro" id="IPR000522">
    <property type="entry name" value="ABC_transptr_permease_BtuC"/>
</dbReference>
<keyword evidence="4" id="KW-1003">Cell membrane</keyword>
<feature type="transmembrane region" description="Helical" evidence="8">
    <location>
        <begin position="296"/>
        <end position="316"/>
    </location>
</feature>
<protein>
    <submittedName>
        <fullName evidence="9">Uncharacterized protein</fullName>
    </submittedName>
</protein>
<dbReference type="PATRIC" id="fig|742737.3.peg.2760"/>
<evidence type="ECO:0000256" key="2">
    <source>
        <dbReference type="ARBA" id="ARBA00007935"/>
    </source>
</evidence>
<feature type="transmembrane region" description="Helical" evidence="8">
    <location>
        <begin position="44"/>
        <end position="64"/>
    </location>
</feature>
<dbReference type="Gene3D" id="1.10.3470.10">
    <property type="entry name" value="ABC transporter involved in vitamin B12 uptake, BtuC"/>
    <property type="match status" value="1"/>
</dbReference>
<dbReference type="InterPro" id="IPR037294">
    <property type="entry name" value="ABC_BtuC-like"/>
</dbReference>
<keyword evidence="7 8" id="KW-0472">Membrane</keyword>
<evidence type="ECO:0000256" key="5">
    <source>
        <dbReference type="ARBA" id="ARBA00022692"/>
    </source>
</evidence>
<comment type="subcellular location">
    <subcellularLocation>
        <location evidence="1">Cell membrane</location>
        <topology evidence="1">Multi-pass membrane protein</topology>
    </subcellularLocation>
</comment>
<dbReference type="GO" id="GO:0022857">
    <property type="term" value="F:transmembrane transporter activity"/>
    <property type="evidence" value="ECO:0007669"/>
    <property type="project" value="InterPro"/>
</dbReference>
<feature type="transmembrane region" description="Helical" evidence="8">
    <location>
        <begin position="76"/>
        <end position="95"/>
    </location>
</feature>
<sequence>MRQGKVDNRTKLIMLLVITAAAIALFLCYGLTQKNLGYFLPLRLKKLAAITLVSYSVGYSAVVFQTITGNKILTPSVMGLDSLYLFVQTVIVFFFQSKTLTVMKGNLNFMISVAVMVGLSWLLYLLLFKGEHKNIYFLLLAGMVFGRLFGGMASFMQVLLDPNEFEVLQGKMFASFTSINTGLLGISAVICMGCLLMTWRDNKKLDVLALGADTAVNLGVDYKQLVRKHLMIVSVLISVSTALVGPITFLGLLVVSLARQLMDTYRHGELTKSACLLSMCFLIYGLFLVEKVFSMGTTLSVIINFTGGLYFLYYMMRQAKA</sequence>
<dbReference type="EMBL" id="ADLN01000067">
    <property type="protein sequence ID" value="EHI59259.1"/>
    <property type="molecule type" value="Genomic_DNA"/>
</dbReference>
<feature type="transmembrane region" description="Helical" evidence="8">
    <location>
        <begin position="12"/>
        <end position="32"/>
    </location>
</feature>
<evidence type="ECO:0000313" key="10">
    <source>
        <dbReference type="Proteomes" id="UP000005384"/>
    </source>
</evidence>
<feature type="transmembrane region" description="Helical" evidence="8">
    <location>
        <begin position="135"/>
        <end position="160"/>
    </location>
</feature>
<evidence type="ECO:0000256" key="6">
    <source>
        <dbReference type="ARBA" id="ARBA00022989"/>
    </source>
</evidence>
<dbReference type="Pfam" id="PF01032">
    <property type="entry name" value="FecCD"/>
    <property type="match status" value="1"/>
</dbReference>
<dbReference type="PANTHER" id="PTHR30472">
    <property type="entry name" value="FERRIC ENTEROBACTIN TRANSPORT SYSTEM PERMEASE PROTEIN"/>
    <property type="match status" value="1"/>
</dbReference>
<dbReference type="CDD" id="cd06550">
    <property type="entry name" value="TM_ABC_iron-siderophores_like"/>
    <property type="match status" value="1"/>
</dbReference>
<evidence type="ECO:0000256" key="4">
    <source>
        <dbReference type="ARBA" id="ARBA00022475"/>
    </source>
</evidence>
<keyword evidence="3" id="KW-0813">Transport</keyword>
<dbReference type="HOGENOM" id="CLU_050494_0_0_9"/>
<feature type="transmembrane region" description="Helical" evidence="8">
    <location>
        <begin position="107"/>
        <end position="128"/>
    </location>
</feature>
<organism evidence="9 10">
    <name type="scientific">Hungatella hathewayi WAL-18680</name>
    <dbReference type="NCBI Taxonomy" id="742737"/>
    <lineage>
        <taxon>Bacteria</taxon>
        <taxon>Bacillati</taxon>
        <taxon>Bacillota</taxon>
        <taxon>Clostridia</taxon>
        <taxon>Lachnospirales</taxon>
        <taxon>Lachnospiraceae</taxon>
        <taxon>Hungatella</taxon>
    </lineage>
</organism>
<evidence type="ECO:0000256" key="8">
    <source>
        <dbReference type="SAM" id="Phobius"/>
    </source>
</evidence>
<evidence type="ECO:0000313" key="9">
    <source>
        <dbReference type="EMBL" id="EHI59259.1"/>
    </source>
</evidence>
<reference evidence="9 10" key="1">
    <citation type="submission" date="2011-08" db="EMBL/GenBank/DDBJ databases">
        <title>The Genome Sequence of Clostridium hathewayi WAL-18680.</title>
        <authorList>
            <consortium name="The Broad Institute Genome Sequencing Platform"/>
            <person name="Earl A."/>
            <person name="Ward D."/>
            <person name="Feldgarden M."/>
            <person name="Gevers D."/>
            <person name="Finegold S.M."/>
            <person name="Summanen P.H."/>
            <person name="Molitoris D.R."/>
            <person name="Song M."/>
            <person name="Daigneault M."/>
            <person name="Allen-Vercoe E."/>
            <person name="Young S.K."/>
            <person name="Zeng Q."/>
            <person name="Gargeya S."/>
            <person name="Fitzgerald M."/>
            <person name="Haas B."/>
            <person name="Abouelleil A."/>
            <person name="Alvarado L."/>
            <person name="Arachchi H.M."/>
            <person name="Berlin A."/>
            <person name="Brown A."/>
            <person name="Chapman S.B."/>
            <person name="Chen Z."/>
            <person name="Dunbar C."/>
            <person name="Freedman E."/>
            <person name="Gearin G."/>
            <person name="Gellesch M."/>
            <person name="Goldberg J."/>
            <person name="Griggs A."/>
            <person name="Gujja S."/>
            <person name="Heiman D."/>
            <person name="Howarth C."/>
            <person name="Larson L."/>
            <person name="Lui A."/>
            <person name="MacDonald P.J.P."/>
            <person name="Montmayeur A."/>
            <person name="Murphy C."/>
            <person name="Neiman D."/>
            <person name="Pearson M."/>
            <person name="Priest M."/>
            <person name="Roberts A."/>
            <person name="Saif S."/>
            <person name="Shea T."/>
            <person name="Shenoy N."/>
            <person name="Sisk P."/>
            <person name="Stolte C."/>
            <person name="Sykes S."/>
            <person name="Wortman J."/>
            <person name="Nusbaum C."/>
            <person name="Birren B."/>
        </authorList>
    </citation>
    <scope>NUCLEOTIDE SEQUENCE [LARGE SCALE GENOMIC DNA]</scope>
    <source>
        <strain evidence="9 10">WAL-18680</strain>
    </source>
</reference>
<dbReference type="AlphaFoldDB" id="G5IGX4"/>
<accession>G5IGX4</accession>
<feature type="transmembrane region" description="Helical" evidence="8">
    <location>
        <begin position="230"/>
        <end position="258"/>
    </location>
</feature>
<proteinExistence type="inferred from homology"/>